<dbReference type="Proteomes" id="UP001415857">
    <property type="component" value="Unassembled WGS sequence"/>
</dbReference>
<dbReference type="GO" id="GO:0046983">
    <property type="term" value="F:protein dimerization activity"/>
    <property type="evidence" value="ECO:0007669"/>
    <property type="project" value="InterPro"/>
</dbReference>
<dbReference type="InterPro" id="IPR011598">
    <property type="entry name" value="bHLH_dom"/>
</dbReference>
<organism evidence="7 8">
    <name type="scientific">Liquidambar formosana</name>
    <name type="common">Formosan gum</name>
    <dbReference type="NCBI Taxonomy" id="63359"/>
    <lineage>
        <taxon>Eukaryota</taxon>
        <taxon>Viridiplantae</taxon>
        <taxon>Streptophyta</taxon>
        <taxon>Embryophyta</taxon>
        <taxon>Tracheophyta</taxon>
        <taxon>Spermatophyta</taxon>
        <taxon>Magnoliopsida</taxon>
        <taxon>eudicotyledons</taxon>
        <taxon>Gunneridae</taxon>
        <taxon>Pentapetalae</taxon>
        <taxon>Saxifragales</taxon>
        <taxon>Altingiaceae</taxon>
        <taxon>Liquidambar</taxon>
    </lineage>
</organism>
<dbReference type="EMBL" id="JBBPBK010000001">
    <property type="protein sequence ID" value="KAK9291323.1"/>
    <property type="molecule type" value="Genomic_DNA"/>
</dbReference>
<sequence>MFNFNSNRSDGQLFSIFSTPHQKQTVHQDLILGGAEMDGSVFLNNTGRELLVTQENVKDDNKNKRMMRTDFERQRRQEMANLYASLRSQLPLEYIKGRRTISDHMNGAVYYIKQLQRKIKELEVKREELRKLSNLSDLDHRKRSLADHCLLNCATVRPCWGGVEIVISGGYREEGLPLSRVLKILLGEGLSVVSCVSTKVNEKLLHTIQSEVSDLTCLDLLGLQRKLNDAIQSSRQISI</sequence>
<keyword evidence="2" id="KW-0805">Transcription regulation</keyword>
<evidence type="ECO:0000256" key="1">
    <source>
        <dbReference type="ARBA" id="ARBA00004123"/>
    </source>
</evidence>
<evidence type="ECO:0000313" key="7">
    <source>
        <dbReference type="EMBL" id="KAK9291323.1"/>
    </source>
</evidence>
<dbReference type="InterPro" id="IPR015660">
    <property type="entry name" value="MASH1/Ascl1a-like"/>
</dbReference>
<evidence type="ECO:0000259" key="6">
    <source>
        <dbReference type="PROSITE" id="PS50888"/>
    </source>
</evidence>
<keyword evidence="5" id="KW-0539">Nucleus</keyword>
<dbReference type="Gene3D" id="4.10.280.10">
    <property type="entry name" value="Helix-loop-helix DNA-binding domain"/>
    <property type="match status" value="1"/>
</dbReference>
<name>A0AAP0X910_LIQFO</name>
<reference evidence="7 8" key="1">
    <citation type="journal article" date="2024" name="Plant J.">
        <title>Genome sequences and population genomics reveal climatic adaptation and genomic divergence between two closely related sweetgum species.</title>
        <authorList>
            <person name="Xu W.Q."/>
            <person name="Ren C.Q."/>
            <person name="Zhang X.Y."/>
            <person name="Comes H.P."/>
            <person name="Liu X.H."/>
            <person name="Li Y.G."/>
            <person name="Kettle C.J."/>
            <person name="Jalonen R."/>
            <person name="Gaisberger H."/>
            <person name="Ma Y.Z."/>
            <person name="Qiu Y.X."/>
        </authorList>
    </citation>
    <scope>NUCLEOTIDE SEQUENCE [LARGE SCALE GENOMIC DNA]</scope>
    <source>
        <strain evidence="7">Hangzhou</strain>
    </source>
</reference>
<dbReference type="InterPro" id="IPR036638">
    <property type="entry name" value="HLH_DNA-bd_sf"/>
</dbReference>
<proteinExistence type="predicted"/>
<gene>
    <name evidence="7" type="ORF">L1049_019268</name>
</gene>
<feature type="domain" description="BHLH" evidence="6">
    <location>
        <begin position="63"/>
        <end position="115"/>
    </location>
</feature>
<dbReference type="PANTHER" id="PTHR13935">
    <property type="entry name" value="ACHAETE-SCUTE TRANSCRIPTION FACTOR-RELATED"/>
    <property type="match status" value="1"/>
</dbReference>
<evidence type="ECO:0000256" key="3">
    <source>
        <dbReference type="ARBA" id="ARBA00023125"/>
    </source>
</evidence>
<evidence type="ECO:0000313" key="8">
    <source>
        <dbReference type="Proteomes" id="UP001415857"/>
    </source>
</evidence>
<dbReference type="GO" id="GO:0090575">
    <property type="term" value="C:RNA polymerase II transcription regulator complex"/>
    <property type="evidence" value="ECO:0007669"/>
    <property type="project" value="TreeGrafter"/>
</dbReference>
<dbReference type="Pfam" id="PF00010">
    <property type="entry name" value="HLH"/>
    <property type="match status" value="1"/>
</dbReference>
<dbReference type="SUPFAM" id="SSF47459">
    <property type="entry name" value="HLH, helix-loop-helix DNA-binding domain"/>
    <property type="match status" value="1"/>
</dbReference>
<evidence type="ECO:0000256" key="4">
    <source>
        <dbReference type="ARBA" id="ARBA00023163"/>
    </source>
</evidence>
<comment type="caution">
    <text evidence="7">The sequence shown here is derived from an EMBL/GenBank/DDBJ whole genome shotgun (WGS) entry which is preliminary data.</text>
</comment>
<dbReference type="GO" id="GO:0000977">
    <property type="term" value="F:RNA polymerase II transcription regulatory region sequence-specific DNA binding"/>
    <property type="evidence" value="ECO:0007669"/>
    <property type="project" value="TreeGrafter"/>
</dbReference>
<accession>A0AAP0X910</accession>
<dbReference type="AlphaFoldDB" id="A0AAP0X910"/>
<dbReference type="PROSITE" id="PS50888">
    <property type="entry name" value="BHLH"/>
    <property type="match status" value="1"/>
</dbReference>
<dbReference type="PANTHER" id="PTHR13935:SF106">
    <property type="entry name" value="ACHAETE-SCUTE COMPLEX PROTEIN T5-RELATED"/>
    <property type="match status" value="1"/>
</dbReference>
<evidence type="ECO:0000256" key="2">
    <source>
        <dbReference type="ARBA" id="ARBA00023015"/>
    </source>
</evidence>
<comment type="subcellular location">
    <subcellularLocation>
        <location evidence="1">Nucleus</location>
    </subcellularLocation>
</comment>
<keyword evidence="3" id="KW-0238">DNA-binding</keyword>
<dbReference type="CDD" id="cd18914">
    <property type="entry name" value="bHLH_AtORG2_like"/>
    <property type="match status" value="1"/>
</dbReference>
<evidence type="ECO:0000256" key="5">
    <source>
        <dbReference type="ARBA" id="ARBA00023242"/>
    </source>
</evidence>
<keyword evidence="4" id="KW-0804">Transcription</keyword>
<dbReference type="GO" id="GO:0000981">
    <property type="term" value="F:DNA-binding transcription factor activity, RNA polymerase II-specific"/>
    <property type="evidence" value="ECO:0007669"/>
    <property type="project" value="TreeGrafter"/>
</dbReference>
<keyword evidence="8" id="KW-1185">Reference proteome</keyword>
<protein>
    <recommendedName>
        <fullName evidence="6">BHLH domain-containing protein</fullName>
    </recommendedName>
</protein>